<evidence type="ECO:0000313" key="9">
    <source>
        <dbReference type="Proteomes" id="UP000324760"/>
    </source>
</evidence>
<accession>A0A5P1RAF2</accession>
<dbReference type="UniPathway" id="UPA00917"/>
<dbReference type="AlphaFoldDB" id="A0A5P1RAF2"/>
<dbReference type="OrthoDB" id="9767934at2"/>
<evidence type="ECO:0000259" key="7">
    <source>
        <dbReference type="Pfam" id="PF00561"/>
    </source>
</evidence>
<dbReference type="InterPro" id="IPR051321">
    <property type="entry name" value="PHA/PHB_synthase"/>
</dbReference>
<protein>
    <recommendedName>
        <fullName evidence="2">Poly(3-hydroxyalkanoate) polymerase subunit PhaC</fullName>
    </recommendedName>
    <alternativeName>
        <fullName evidence="6">PHB synthase subunit PhaC</fullName>
    </alternativeName>
</protein>
<reference evidence="8 9" key="1">
    <citation type="journal article" date="2019" name="Biochem. Eng. J.">
        <title>Metabolic engineering of the marine bacteria Neptunomonas concharum for the production of acetoin and meso-2,3-butanediol from acetate.</title>
        <authorList>
            <person name="Li W."/>
            <person name="Pu N."/>
            <person name="Liu C.-X."/>
            <person name="Yuan Q.-P."/>
            <person name="Li Z.-J."/>
        </authorList>
    </citation>
    <scope>NUCLEOTIDE SEQUENCE [LARGE SCALE GENOMIC DNA]</scope>
    <source>
        <strain evidence="8 9">JCM17730</strain>
    </source>
</reference>
<feature type="domain" description="AB hydrolase-1" evidence="7">
    <location>
        <begin position="89"/>
        <end position="336"/>
    </location>
</feature>
<proteinExistence type="predicted"/>
<dbReference type="NCBIfam" id="TIGR01836">
    <property type="entry name" value="PHA_synth_III_C"/>
    <property type="match status" value="1"/>
</dbReference>
<evidence type="ECO:0000256" key="3">
    <source>
        <dbReference type="ARBA" id="ARBA00022679"/>
    </source>
</evidence>
<dbReference type="PANTHER" id="PTHR36837">
    <property type="entry name" value="POLY(3-HYDROXYALKANOATE) POLYMERASE SUBUNIT PHAC"/>
    <property type="match status" value="1"/>
</dbReference>
<evidence type="ECO:0000256" key="6">
    <source>
        <dbReference type="ARBA" id="ARBA00033356"/>
    </source>
</evidence>
<dbReference type="PANTHER" id="PTHR36837:SF2">
    <property type="entry name" value="POLY(3-HYDROXYALKANOATE) POLYMERASE SUBUNIT PHAC"/>
    <property type="match status" value="1"/>
</dbReference>
<dbReference type="InterPro" id="IPR000073">
    <property type="entry name" value="AB_hydrolase_1"/>
</dbReference>
<name>A0A5P1RAF2_9GAMM</name>
<keyword evidence="3" id="KW-0808">Transferase</keyword>
<dbReference type="Gene3D" id="3.40.50.1820">
    <property type="entry name" value="alpha/beta hydrolase"/>
    <property type="match status" value="1"/>
</dbReference>
<keyword evidence="5" id="KW-0012">Acyltransferase</keyword>
<dbReference type="GO" id="GO:0016746">
    <property type="term" value="F:acyltransferase activity"/>
    <property type="evidence" value="ECO:0007669"/>
    <property type="project" value="UniProtKB-KW"/>
</dbReference>
<dbReference type="EMBL" id="CP043869">
    <property type="protein sequence ID" value="QEQ96583.1"/>
    <property type="molecule type" value="Genomic_DNA"/>
</dbReference>
<evidence type="ECO:0000256" key="5">
    <source>
        <dbReference type="ARBA" id="ARBA00023315"/>
    </source>
</evidence>
<dbReference type="InterPro" id="IPR010125">
    <property type="entry name" value="PHA_synth_III_C"/>
</dbReference>
<dbReference type="Proteomes" id="UP000324760">
    <property type="component" value="Chromosome"/>
</dbReference>
<evidence type="ECO:0000256" key="4">
    <source>
        <dbReference type="ARBA" id="ARBA00022752"/>
    </source>
</evidence>
<evidence type="ECO:0000313" key="8">
    <source>
        <dbReference type="EMBL" id="QEQ96583.1"/>
    </source>
</evidence>
<dbReference type="KEGG" id="ncu:F0U83_07590"/>
<dbReference type="SUPFAM" id="SSF53474">
    <property type="entry name" value="alpha/beta-Hydrolases"/>
    <property type="match status" value="1"/>
</dbReference>
<dbReference type="InterPro" id="IPR029058">
    <property type="entry name" value="AB_hydrolase_fold"/>
</dbReference>
<dbReference type="RefSeq" id="WP_138987194.1">
    <property type="nucleotide sequence ID" value="NZ_CP043869.1"/>
</dbReference>
<sequence>MKNLKLNPEKIEVELSDFKQKLQKSYQALKEVQQIDVAQSEYEVIFTQDKLRLLYFPGNREVDARCKTPLLITYALVNRWYMIDLEPERSLLKSLISTGQDTYVIDWGYPEAADRFLDLDDYINEYLNNCVDQVTQHSGASSINLLGICQGGTLSLCYSAIYPKKIKNLITMVTPVDFHTPDNTLSLLARYIDTDLAVSAYGNIPGELLNDAYKALMPMRLGVQKSLDISNYLDSAQKALSFLRMEKWIYDSPNQAGEAFKQFIRWFFQENKLVNNEIIIGGKPVNLNAISQPVLNIYGAYDHLVPPSASLPLGKLVNSNDYQTLEVKAGHIGVFVSAKAQRIVPTAITEWLMQRD</sequence>
<evidence type="ECO:0000256" key="1">
    <source>
        <dbReference type="ARBA" id="ARBA00004683"/>
    </source>
</evidence>
<evidence type="ECO:0000256" key="2">
    <source>
        <dbReference type="ARBA" id="ARBA00019065"/>
    </source>
</evidence>
<gene>
    <name evidence="8" type="primary">phaC</name>
    <name evidence="8" type="ORF">F0U83_07590</name>
</gene>
<organism evidence="8 9">
    <name type="scientific">Neptunomonas concharum</name>
    <dbReference type="NCBI Taxonomy" id="1031538"/>
    <lineage>
        <taxon>Bacteria</taxon>
        <taxon>Pseudomonadati</taxon>
        <taxon>Pseudomonadota</taxon>
        <taxon>Gammaproteobacteria</taxon>
        <taxon>Oceanospirillales</taxon>
        <taxon>Oceanospirillaceae</taxon>
        <taxon>Neptunomonas</taxon>
    </lineage>
</organism>
<dbReference type="GO" id="GO:0042619">
    <property type="term" value="P:poly-hydroxybutyrate biosynthetic process"/>
    <property type="evidence" value="ECO:0007669"/>
    <property type="project" value="UniProtKB-KW"/>
</dbReference>
<keyword evidence="4" id="KW-0583">PHB biosynthesis</keyword>
<keyword evidence="9" id="KW-1185">Reference proteome</keyword>
<comment type="pathway">
    <text evidence="1">Biopolymer metabolism; poly-(R)-3-hydroxybutanoate biosynthesis.</text>
</comment>
<dbReference type="Pfam" id="PF00561">
    <property type="entry name" value="Abhydrolase_1"/>
    <property type="match status" value="1"/>
</dbReference>